<dbReference type="Proteomes" id="UP000307507">
    <property type="component" value="Unassembled WGS sequence"/>
</dbReference>
<evidence type="ECO:0000313" key="2">
    <source>
        <dbReference type="Proteomes" id="UP000307507"/>
    </source>
</evidence>
<protein>
    <submittedName>
        <fullName evidence="1">Uncharacterized protein</fullName>
    </submittedName>
</protein>
<comment type="caution">
    <text evidence="1">The sequence shown here is derived from an EMBL/GenBank/DDBJ whole genome shotgun (WGS) entry which is preliminary data.</text>
</comment>
<gene>
    <name evidence="1" type="ORF">E6C50_02110</name>
</gene>
<dbReference type="EMBL" id="SSNZ01000001">
    <property type="protein sequence ID" value="THF53025.1"/>
    <property type="molecule type" value="Genomic_DNA"/>
</dbReference>
<evidence type="ECO:0000313" key="1">
    <source>
        <dbReference type="EMBL" id="THF53025.1"/>
    </source>
</evidence>
<keyword evidence="2" id="KW-1185">Reference proteome</keyword>
<reference evidence="1 2" key="1">
    <citation type="submission" date="2019-04" db="EMBL/GenBank/DDBJ databases">
        <title>Flavobacterium sp. nov. isolated from construction timber.</title>
        <authorList>
            <person name="Lin S.-Y."/>
            <person name="Chang C.-T."/>
            <person name="Young C.-C."/>
        </authorList>
    </citation>
    <scope>NUCLEOTIDE SEQUENCE [LARGE SCALE GENOMIC DNA]</scope>
    <source>
        <strain evidence="1 2">CC-CTC003</strain>
    </source>
</reference>
<dbReference type="RefSeq" id="WP_136401549.1">
    <property type="nucleotide sequence ID" value="NZ_SSNZ01000001.1"/>
</dbReference>
<dbReference type="AlphaFoldDB" id="A0A4S4A512"/>
<name>A0A4S4A512_9FLAO</name>
<sequence length="206" mass="24323">MNKLELKELLLQKVDEQLRNESFRLNKRLSEFTRRTKEGWHKFQLIFLDFEDYWEIKIGLLIRKNVIENIFHKGSYFAPEYHKSTATIGIDLENLMNDEYYRFLLKSESDLDFVVKAVNKAFYDIALKFFEEYDSIEAIDRALNMDVGQSIFSGYKYGGNTGIIAAKLVGNPSYNSLVEKYRVFYTDNFDGFYLEEFNNIVNSLVK</sequence>
<proteinExistence type="predicted"/>
<accession>A0A4S4A512</accession>
<dbReference type="OrthoDB" id="982752at2"/>
<organism evidence="1 2">
    <name type="scientific">Flavobacterium supellecticarium</name>
    <dbReference type="NCBI Taxonomy" id="2565924"/>
    <lineage>
        <taxon>Bacteria</taxon>
        <taxon>Pseudomonadati</taxon>
        <taxon>Bacteroidota</taxon>
        <taxon>Flavobacteriia</taxon>
        <taxon>Flavobacteriales</taxon>
        <taxon>Flavobacteriaceae</taxon>
        <taxon>Flavobacterium</taxon>
    </lineage>
</organism>